<evidence type="ECO:0000256" key="6">
    <source>
        <dbReference type="ARBA" id="ARBA00022824"/>
    </source>
</evidence>
<dbReference type="OrthoDB" id="427963at2759"/>
<dbReference type="PANTHER" id="PTHR13416">
    <property type="match status" value="1"/>
</dbReference>
<proteinExistence type="inferred from homology"/>
<evidence type="ECO:0000256" key="2">
    <source>
        <dbReference type="ARBA" id="ARBA00004259"/>
    </source>
</evidence>
<sequence>MAGIGKFFGFGEREYDYGPNVEVESSSFLERLGNACVGLCIGIVLFFVSFGLLGWNEERYIKTWMALDNGRDAYTTAECQPVDNSLTGKLVHISCDLENMHTFSLPEFKENLADFTGIFLEIYAEMYQWEEQKETETKKDKLGGGTQTITRYHYRESWSPTIRDSTFFYNKDYKNPPSFPALPEARQVAPDLRAGSYKLTYDQTNRFSSREELTLLEDRDYTASSTRPPPTVTAANTQLYNDMLWTGDPFNPQIGDVRVKFYGSTATSCSVVAQLTSDGSFEPWPSPYDSDYTVNLFEEGKVSGGTMFDHAEQENTFLMWMLRLLGFLCMWMGLQMFFGPLAIVPDIIPCVGPYLGDMVGCLLCAANCLVATFLSLLTIAIAWVIVRPWVGIPLLCGALVALGIFIAVRCIWGRREEEEEEDDGMTKIPMYQMHQHGY</sequence>
<comment type="subcellular location">
    <subcellularLocation>
        <location evidence="1">Endomembrane system</location>
        <topology evidence="1">Multi-pass membrane protein</topology>
    </subcellularLocation>
    <subcellularLocation>
        <location evidence="3">Endoplasmic reticulum membrane</location>
    </subcellularLocation>
    <subcellularLocation>
        <location evidence="2">Nucleus envelope</location>
    </subcellularLocation>
</comment>
<dbReference type="Proteomes" id="UP000041254">
    <property type="component" value="Unassembled WGS sequence"/>
</dbReference>
<dbReference type="EMBL" id="CDMY01000495">
    <property type="protein sequence ID" value="CEM17739.1"/>
    <property type="molecule type" value="Genomic_DNA"/>
</dbReference>
<evidence type="ECO:0000256" key="4">
    <source>
        <dbReference type="ARBA" id="ARBA00006627"/>
    </source>
</evidence>
<evidence type="ECO:0000256" key="5">
    <source>
        <dbReference type="ARBA" id="ARBA00022692"/>
    </source>
</evidence>
<evidence type="ECO:0000256" key="8">
    <source>
        <dbReference type="ARBA" id="ARBA00023136"/>
    </source>
</evidence>
<dbReference type="AlphaFoldDB" id="A0A0G4FTE1"/>
<dbReference type="PANTHER" id="PTHR13416:SF2">
    <property type="entry name" value="TRANSMEMBRANE PROTEIN 43"/>
    <property type="match status" value="1"/>
</dbReference>
<gene>
    <name evidence="11" type="ORF">Vbra_16107</name>
</gene>
<reference evidence="11 12" key="1">
    <citation type="submission" date="2014-11" db="EMBL/GenBank/DDBJ databases">
        <authorList>
            <person name="Zhu J."/>
            <person name="Qi W."/>
            <person name="Song R."/>
        </authorList>
    </citation>
    <scope>NUCLEOTIDE SEQUENCE [LARGE SCALE GENOMIC DNA]</scope>
</reference>
<dbReference type="PhylomeDB" id="A0A0G4FTE1"/>
<feature type="transmembrane region" description="Helical" evidence="10">
    <location>
        <begin position="359"/>
        <end position="386"/>
    </location>
</feature>
<evidence type="ECO:0000313" key="12">
    <source>
        <dbReference type="Proteomes" id="UP000041254"/>
    </source>
</evidence>
<dbReference type="InterPro" id="IPR012430">
    <property type="entry name" value="TMEM43_fam"/>
</dbReference>
<feature type="transmembrane region" description="Helical" evidence="10">
    <location>
        <begin position="35"/>
        <end position="55"/>
    </location>
</feature>
<keyword evidence="7 10" id="KW-1133">Transmembrane helix</keyword>
<protein>
    <recommendedName>
        <fullName evidence="13">Transmembrane protein</fullName>
    </recommendedName>
</protein>
<evidence type="ECO:0000256" key="10">
    <source>
        <dbReference type="SAM" id="Phobius"/>
    </source>
</evidence>
<dbReference type="VEuPathDB" id="CryptoDB:Vbra_16107"/>
<keyword evidence="8 10" id="KW-0472">Membrane</keyword>
<keyword evidence="9" id="KW-0539">Nucleus</keyword>
<dbReference type="Pfam" id="PF07787">
    <property type="entry name" value="TMEM43"/>
    <property type="match status" value="1"/>
</dbReference>
<evidence type="ECO:0000256" key="1">
    <source>
        <dbReference type="ARBA" id="ARBA00004127"/>
    </source>
</evidence>
<dbReference type="STRING" id="1169540.A0A0G4FTE1"/>
<comment type="similarity">
    <text evidence="4">Belongs to the TMEM43 family.</text>
</comment>
<dbReference type="GO" id="GO:0005637">
    <property type="term" value="C:nuclear inner membrane"/>
    <property type="evidence" value="ECO:0007669"/>
    <property type="project" value="TreeGrafter"/>
</dbReference>
<organism evidence="11 12">
    <name type="scientific">Vitrella brassicaformis (strain CCMP3155)</name>
    <dbReference type="NCBI Taxonomy" id="1169540"/>
    <lineage>
        <taxon>Eukaryota</taxon>
        <taxon>Sar</taxon>
        <taxon>Alveolata</taxon>
        <taxon>Colpodellida</taxon>
        <taxon>Vitrellaceae</taxon>
        <taxon>Vitrella</taxon>
    </lineage>
</organism>
<accession>A0A0G4FTE1</accession>
<dbReference type="OMA" id="NMMALDE"/>
<evidence type="ECO:0000256" key="3">
    <source>
        <dbReference type="ARBA" id="ARBA00004586"/>
    </source>
</evidence>
<dbReference type="GO" id="GO:0006629">
    <property type="term" value="P:lipid metabolic process"/>
    <property type="evidence" value="ECO:0007669"/>
    <property type="project" value="TreeGrafter"/>
</dbReference>
<dbReference type="InParanoid" id="A0A0G4FTE1"/>
<evidence type="ECO:0000256" key="9">
    <source>
        <dbReference type="ARBA" id="ARBA00023242"/>
    </source>
</evidence>
<name>A0A0G4FTE1_VITBC</name>
<dbReference type="GO" id="GO:0071763">
    <property type="term" value="P:nuclear membrane organization"/>
    <property type="evidence" value="ECO:0007669"/>
    <property type="project" value="TreeGrafter"/>
</dbReference>
<evidence type="ECO:0000256" key="7">
    <source>
        <dbReference type="ARBA" id="ARBA00022989"/>
    </source>
</evidence>
<feature type="transmembrane region" description="Helical" evidence="10">
    <location>
        <begin position="392"/>
        <end position="412"/>
    </location>
</feature>
<evidence type="ECO:0008006" key="13">
    <source>
        <dbReference type="Google" id="ProtNLM"/>
    </source>
</evidence>
<keyword evidence="6" id="KW-0256">Endoplasmic reticulum</keyword>
<dbReference type="GO" id="GO:0005789">
    <property type="term" value="C:endoplasmic reticulum membrane"/>
    <property type="evidence" value="ECO:0007669"/>
    <property type="project" value="UniProtKB-SubCell"/>
</dbReference>
<keyword evidence="5 10" id="KW-0812">Transmembrane</keyword>
<keyword evidence="12" id="KW-1185">Reference proteome</keyword>
<evidence type="ECO:0000313" key="11">
    <source>
        <dbReference type="EMBL" id="CEM17739.1"/>
    </source>
</evidence>